<protein>
    <submittedName>
        <fullName evidence="1">Uncharacterized protein</fullName>
    </submittedName>
</protein>
<dbReference type="EMBL" id="JADGJW010000099">
    <property type="protein sequence ID" value="KAJ3224240.1"/>
    <property type="molecule type" value="Genomic_DNA"/>
</dbReference>
<accession>A0AAD5U4I2</accession>
<evidence type="ECO:0000313" key="1">
    <source>
        <dbReference type="EMBL" id="KAJ3224240.1"/>
    </source>
</evidence>
<sequence>MQTQALNFEACIDIIQHNSYEEVIKKSSAKISTSQTVNLVQGSRIPFYNLSLVVPKDCSLFQHQRCLFLTVNNAEENNVAISFLSPVKYDGRNILQYIENDVVSSNLSILTQRPHKLFSDPNLNVEVVSQLYVIKDENVPNIPGNGHYRYLGMFEKVIGMIRTLGFVDAKPSVPVQTSGITETNENVELPSLPSAPGRSATITKRKTLTSASPSISNSQGTSRTTLNISDNINSSLLNLSMILANLSTLTNLSNSTLPVICGNFSFCAPLGWGQIIFPTDFLAPHVGGTTLCFKNSTSVVASTCIILNPLRPCLTPLSEAMNEFITQAHTGFTSMTKSQPQDQYFKEFSKMLESCEPAAKMLSEAAAVASAPPQAMPAFPRTTLKKELPQIPIDNLQINYSDENSPVISEKKSPSVATPIQQFGSSVDPNRDFFASRGAKDALEGLYHGSIMGASRINPKTKKGENCWIVVYLLLTIDKKCCLGLPRGGKLSQFQSSDIPSFINATRSIQGDYEIAGDGDDLSVTFLDPNNSIGNIGYPSKNPLTITISDDEMLVCGRKEFTTISGLKLCRVRSIPLITGARSRGGGDKDWYKSCTFISGRYYSEKLPTSFVTFHEDGTILIEDAQLLRHFSCTDTKNWNYCIWHFTLEVRNNVDKKDFTIFCLGDPLHEEDAQGKDIKKFSLDGSIFVRKDI</sequence>
<name>A0AAD5U4I2_9FUNG</name>
<dbReference type="AlphaFoldDB" id="A0AAD5U4I2"/>
<organism evidence="1 2">
    <name type="scientific">Clydaea vesicula</name>
    <dbReference type="NCBI Taxonomy" id="447962"/>
    <lineage>
        <taxon>Eukaryota</taxon>
        <taxon>Fungi</taxon>
        <taxon>Fungi incertae sedis</taxon>
        <taxon>Chytridiomycota</taxon>
        <taxon>Chytridiomycota incertae sedis</taxon>
        <taxon>Chytridiomycetes</taxon>
        <taxon>Lobulomycetales</taxon>
        <taxon>Lobulomycetaceae</taxon>
        <taxon>Clydaea</taxon>
    </lineage>
</organism>
<dbReference type="Proteomes" id="UP001211065">
    <property type="component" value="Unassembled WGS sequence"/>
</dbReference>
<proteinExistence type="predicted"/>
<gene>
    <name evidence="1" type="ORF">HK099_008696</name>
</gene>
<keyword evidence="2" id="KW-1185">Reference proteome</keyword>
<evidence type="ECO:0000313" key="2">
    <source>
        <dbReference type="Proteomes" id="UP001211065"/>
    </source>
</evidence>
<reference evidence="1" key="1">
    <citation type="submission" date="2020-05" db="EMBL/GenBank/DDBJ databases">
        <title>Phylogenomic resolution of chytrid fungi.</title>
        <authorList>
            <person name="Stajich J.E."/>
            <person name="Amses K."/>
            <person name="Simmons R."/>
            <person name="Seto K."/>
            <person name="Myers J."/>
            <person name="Bonds A."/>
            <person name="Quandt C.A."/>
            <person name="Barry K."/>
            <person name="Liu P."/>
            <person name="Grigoriev I."/>
            <person name="Longcore J.E."/>
            <person name="James T.Y."/>
        </authorList>
    </citation>
    <scope>NUCLEOTIDE SEQUENCE</scope>
    <source>
        <strain evidence="1">JEL0476</strain>
    </source>
</reference>
<comment type="caution">
    <text evidence="1">The sequence shown here is derived from an EMBL/GenBank/DDBJ whole genome shotgun (WGS) entry which is preliminary data.</text>
</comment>